<evidence type="ECO:0000313" key="2">
    <source>
        <dbReference type="EMBL" id="GIJ57767.1"/>
    </source>
</evidence>
<organism evidence="2 3">
    <name type="scientific">Virgisporangium aurantiacum</name>
    <dbReference type="NCBI Taxonomy" id="175570"/>
    <lineage>
        <taxon>Bacteria</taxon>
        <taxon>Bacillati</taxon>
        <taxon>Actinomycetota</taxon>
        <taxon>Actinomycetes</taxon>
        <taxon>Micromonosporales</taxon>
        <taxon>Micromonosporaceae</taxon>
        <taxon>Virgisporangium</taxon>
    </lineage>
</organism>
<feature type="domain" description="Amidohydrolase-related" evidence="1">
    <location>
        <begin position="83"/>
        <end position="222"/>
    </location>
</feature>
<proteinExistence type="predicted"/>
<evidence type="ECO:0000313" key="3">
    <source>
        <dbReference type="Proteomes" id="UP000612585"/>
    </source>
</evidence>
<dbReference type="AlphaFoldDB" id="A0A8J3Z6C7"/>
<comment type="caution">
    <text evidence="2">The sequence shown here is derived from an EMBL/GenBank/DDBJ whole genome shotgun (WGS) entry which is preliminary data.</text>
</comment>
<accession>A0A8J3Z6C7</accession>
<dbReference type="InterPro" id="IPR032466">
    <property type="entry name" value="Metal_Hydrolase"/>
</dbReference>
<dbReference type="Proteomes" id="UP000612585">
    <property type="component" value="Unassembled WGS sequence"/>
</dbReference>
<dbReference type="SUPFAM" id="SSF51556">
    <property type="entry name" value="Metallo-dependent hydrolases"/>
    <property type="match status" value="1"/>
</dbReference>
<dbReference type="EMBL" id="BOPG01000033">
    <property type="protein sequence ID" value="GIJ57767.1"/>
    <property type="molecule type" value="Genomic_DNA"/>
</dbReference>
<evidence type="ECO:0000259" key="1">
    <source>
        <dbReference type="Pfam" id="PF04909"/>
    </source>
</evidence>
<keyword evidence="3" id="KW-1185">Reference proteome</keyword>
<name>A0A8J3Z6C7_9ACTN</name>
<sequence length="229" mass="24364">MIVTDAHRLLGPLPFDDVPSATVEGLLAELDRLDVRTACVTQTYSLFADPAGGNDALFAAVRGHERLHPVPVVIPDGTPMYPVRMVRLCPQRHRFDLAGPAASRCLKALARQGLAVAIDLEETTPAALRAVTAAHPTLAVLLLNPGFRRLRELAELLTTAPRLFVETGTLNTQGGVEWLHAHGGAGRLVFGTGAPVLDDCGPRFQLDHLDLSPSAVARIASGALEELLG</sequence>
<gene>
    <name evidence="2" type="ORF">Vau01_052830</name>
</gene>
<dbReference type="RefSeq" id="WP_203997414.1">
    <property type="nucleotide sequence ID" value="NZ_BOPG01000033.1"/>
</dbReference>
<dbReference type="Pfam" id="PF04909">
    <property type="entry name" value="Amidohydro_2"/>
    <property type="match status" value="1"/>
</dbReference>
<dbReference type="Gene3D" id="3.20.20.140">
    <property type="entry name" value="Metal-dependent hydrolases"/>
    <property type="match status" value="1"/>
</dbReference>
<dbReference type="GO" id="GO:0016787">
    <property type="term" value="F:hydrolase activity"/>
    <property type="evidence" value="ECO:0007669"/>
    <property type="project" value="InterPro"/>
</dbReference>
<reference evidence="2" key="1">
    <citation type="submission" date="2021-01" db="EMBL/GenBank/DDBJ databases">
        <title>Whole genome shotgun sequence of Virgisporangium aurantiacum NBRC 16421.</title>
        <authorList>
            <person name="Komaki H."/>
            <person name="Tamura T."/>
        </authorList>
    </citation>
    <scope>NUCLEOTIDE SEQUENCE</scope>
    <source>
        <strain evidence="2">NBRC 16421</strain>
    </source>
</reference>
<dbReference type="InterPro" id="IPR006680">
    <property type="entry name" value="Amidohydro-rel"/>
</dbReference>
<protein>
    <recommendedName>
        <fullName evidence="1">Amidohydrolase-related domain-containing protein</fullName>
    </recommendedName>
</protein>